<dbReference type="Proteomes" id="UP000555103">
    <property type="component" value="Unassembled WGS sequence"/>
</dbReference>
<sequence length="322" mass="36971">MNKGQIIIYQASDGSTNLDVKLENDTVWLTQGQMVELFESSKANISEHIKNIFESEELDNSTVRNFRTVRKEGEREVARELEYYNLDMIIAIGYRINSKRGTQFRIWANKVLKEYLVKGFVINQQAKIKQLQEALDSIKVLTGIASRQVSDDQAKGILQVINDYAHGLDILDQYDHQKLAIEESDTKEQFRATYENAKEAIKELYDKFGGSNLFGNEKDQSFKSSINTIYQTFDRAELYPSVELKAAMLLYLVTKNHSFSDGNKRIAAFLFIWFLDKNNILYNSDGTKRIENNALVALTLMIAESRTEEKDMMIKVIVNLIG</sequence>
<protein>
    <submittedName>
        <fullName evidence="2">Prophage maintenance system killer protein</fullName>
    </submittedName>
</protein>
<proteinExistence type="predicted"/>
<gene>
    <name evidence="2" type="ORF">GGR21_000659</name>
</gene>
<feature type="domain" description="Fido" evidence="1">
    <location>
        <begin position="181"/>
        <end position="319"/>
    </location>
</feature>
<evidence type="ECO:0000313" key="3">
    <source>
        <dbReference type="Proteomes" id="UP000555103"/>
    </source>
</evidence>
<dbReference type="PANTHER" id="PTHR35810:SF1">
    <property type="entry name" value="CYTOPLASMIC PROTEIN"/>
    <property type="match status" value="1"/>
</dbReference>
<dbReference type="SUPFAM" id="SSF140931">
    <property type="entry name" value="Fic-like"/>
    <property type="match status" value="1"/>
</dbReference>
<dbReference type="InterPro" id="IPR053737">
    <property type="entry name" value="Type_II_TA_Toxin"/>
</dbReference>
<evidence type="ECO:0000313" key="2">
    <source>
        <dbReference type="EMBL" id="MBB4034772.1"/>
    </source>
</evidence>
<dbReference type="PROSITE" id="PS51459">
    <property type="entry name" value="FIDO"/>
    <property type="match status" value="1"/>
</dbReference>
<dbReference type="Gene3D" id="1.20.120.1870">
    <property type="entry name" value="Fic/DOC protein, Fido domain"/>
    <property type="match status" value="1"/>
</dbReference>
<keyword evidence="3" id="KW-1185">Reference proteome</keyword>
<dbReference type="InterPro" id="IPR011204">
    <property type="entry name" value="Virulence_RhuM-like"/>
</dbReference>
<reference evidence="2 3" key="1">
    <citation type="submission" date="2020-08" db="EMBL/GenBank/DDBJ databases">
        <title>Genomic Encyclopedia of Type Strains, Phase IV (KMG-IV): sequencing the most valuable type-strain genomes for metagenomic binning, comparative biology and taxonomic classification.</title>
        <authorList>
            <person name="Goeker M."/>
        </authorList>
    </citation>
    <scope>NUCLEOTIDE SEQUENCE [LARGE SCALE GENOMIC DNA]</scope>
    <source>
        <strain evidence="2 3">DSM 104969</strain>
    </source>
</reference>
<dbReference type="AlphaFoldDB" id="A0A840CQC4"/>
<dbReference type="EMBL" id="JACIEP010000002">
    <property type="protein sequence ID" value="MBB4034772.1"/>
    <property type="molecule type" value="Genomic_DNA"/>
</dbReference>
<organism evidence="2 3">
    <name type="scientific">Dysgonomonas hofstadii</name>
    <dbReference type="NCBI Taxonomy" id="637886"/>
    <lineage>
        <taxon>Bacteria</taxon>
        <taxon>Pseudomonadati</taxon>
        <taxon>Bacteroidota</taxon>
        <taxon>Bacteroidia</taxon>
        <taxon>Bacteroidales</taxon>
        <taxon>Dysgonomonadaceae</taxon>
        <taxon>Dysgonomonas</taxon>
    </lineage>
</organism>
<evidence type="ECO:0000259" key="1">
    <source>
        <dbReference type="PROSITE" id="PS51459"/>
    </source>
</evidence>
<accession>A0A840CQC4</accession>
<dbReference type="Pfam" id="PF13310">
    <property type="entry name" value="Virulence_RhuM"/>
    <property type="match status" value="1"/>
</dbReference>
<comment type="caution">
    <text evidence="2">The sequence shown here is derived from an EMBL/GenBank/DDBJ whole genome shotgun (WGS) entry which is preliminary data.</text>
</comment>
<dbReference type="PANTHER" id="PTHR35810">
    <property type="entry name" value="CYTOPLASMIC PROTEIN-RELATED"/>
    <property type="match status" value="1"/>
</dbReference>
<dbReference type="Pfam" id="PF02661">
    <property type="entry name" value="Fic"/>
    <property type="match status" value="1"/>
</dbReference>
<name>A0A840CQC4_9BACT</name>
<dbReference type="InterPro" id="IPR003812">
    <property type="entry name" value="Fido"/>
</dbReference>
<dbReference type="InterPro" id="IPR036597">
    <property type="entry name" value="Fido-like_dom_sf"/>
</dbReference>
<dbReference type="RefSeq" id="WP_183305722.1">
    <property type="nucleotide sequence ID" value="NZ_JACIEP010000002.1"/>
</dbReference>